<evidence type="ECO:0000256" key="1">
    <source>
        <dbReference type="SAM" id="Phobius"/>
    </source>
</evidence>
<sequence length="109" mass="12526">MIGNNDYDYYDNEYLNDNTVEISLSCEDYEYREDSLKEKDIEKRSVLQNMVEYKNESTLFGNLYEMSGVLGFSLVLLVGFILTLPILLISGLIAFFITIKEKRGSENGV</sequence>
<dbReference type="Proteomes" id="UP000885382">
    <property type="component" value="Unassembled WGS sequence"/>
</dbReference>
<keyword evidence="1" id="KW-1133">Transmembrane helix</keyword>
<keyword evidence="1" id="KW-0472">Membrane</keyword>
<dbReference type="EMBL" id="RTJF01000045">
    <property type="protein sequence ID" value="MJL95883.1"/>
    <property type="molecule type" value="Genomic_DNA"/>
</dbReference>
<feature type="transmembrane region" description="Helical" evidence="1">
    <location>
        <begin position="69"/>
        <end position="97"/>
    </location>
</feature>
<comment type="caution">
    <text evidence="2">The sequence shown here is derived from an EMBL/GenBank/DDBJ whole genome shotgun (WGS) entry which is preliminary data.</text>
</comment>
<proteinExistence type="predicted"/>
<gene>
    <name evidence="2" type="ORF">DNX30_24685</name>
</gene>
<organism evidence="2">
    <name type="scientific">Escherichia coli</name>
    <dbReference type="NCBI Taxonomy" id="562"/>
    <lineage>
        <taxon>Bacteria</taxon>
        <taxon>Pseudomonadati</taxon>
        <taxon>Pseudomonadota</taxon>
        <taxon>Gammaproteobacteria</taxon>
        <taxon>Enterobacterales</taxon>
        <taxon>Enterobacteriaceae</taxon>
        <taxon>Escherichia</taxon>
    </lineage>
</organism>
<dbReference type="RefSeq" id="WP_080243308.1">
    <property type="nucleotide sequence ID" value="NZ_BFOV01000050.1"/>
</dbReference>
<keyword evidence="1" id="KW-0812">Transmembrane</keyword>
<protein>
    <submittedName>
        <fullName evidence="2">Uncharacterized protein</fullName>
    </submittedName>
</protein>
<dbReference type="AlphaFoldDB" id="A0A3R0MYP3"/>
<evidence type="ECO:0000313" key="2">
    <source>
        <dbReference type="EMBL" id="MJL95883.1"/>
    </source>
</evidence>
<accession>A0A3R0MYP3</accession>
<reference evidence="2" key="1">
    <citation type="submission" date="2018-06" db="EMBL/GenBank/DDBJ databases">
        <authorList>
            <person name="Ashton P.M."/>
            <person name="Dallman T."/>
            <person name="Nair S."/>
            <person name="De Pinna E."/>
            <person name="Peters T."/>
            <person name="Grant K."/>
        </authorList>
    </citation>
    <scope>NUCLEOTIDE SEQUENCE [LARGE SCALE GENOMIC DNA]</scope>
    <source>
        <strain evidence="2">462023</strain>
    </source>
</reference>
<name>A0A3R0MYP3_ECOLX</name>